<evidence type="ECO:0000259" key="3">
    <source>
        <dbReference type="Pfam" id="PF21388"/>
    </source>
</evidence>
<comment type="similarity">
    <text evidence="1">Belongs to the SPATA2 family.</text>
</comment>
<dbReference type="PANTHER" id="PTHR15326">
    <property type="entry name" value="SPERMATOGENESIS-ASSOCIATED PROTEIN 2/TAMOZHENNIC"/>
    <property type="match status" value="1"/>
</dbReference>
<accession>A0A9Q0XEQ0</accession>
<evidence type="ECO:0000256" key="2">
    <source>
        <dbReference type="SAM" id="MobiDB-lite"/>
    </source>
</evidence>
<dbReference type="Gene3D" id="1.20.58.2190">
    <property type="match status" value="1"/>
</dbReference>
<reference evidence="4" key="1">
    <citation type="journal article" date="2023" name="DNA Res.">
        <title>Chromosome-level genome assembly of Phrynocephalus forsythii using third-generation DNA sequencing and Hi-C analysis.</title>
        <authorList>
            <person name="Qi Y."/>
            <person name="Zhao W."/>
            <person name="Zhao Y."/>
            <person name="Niu C."/>
            <person name="Cao S."/>
            <person name="Zhang Y."/>
        </authorList>
    </citation>
    <scope>NUCLEOTIDE SEQUENCE</scope>
    <source>
        <tissue evidence="4">Muscle</tissue>
    </source>
</reference>
<dbReference type="GO" id="GO:0005737">
    <property type="term" value="C:cytoplasm"/>
    <property type="evidence" value="ECO:0007669"/>
    <property type="project" value="TreeGrafter"/>
</dbReference>
<gene>
    <name evidence="4" type="ORF">JRQ81_006300</name>
</gene>
<evidence type="ECO:0000256" key="1">
    <source>
        <dbReference type="ARBA" id="ARBA00038142"/>
    </source>
</evidence>
<sequence>MRGPSTPARREVLAGYLAFYRGHWAEGKVSPCHDPALKSQARRLLGASGGPPLDGDEDEDASRPVLDVAGIAERCLGKAAGGELRPGLVLRNLGKAFEFLELLCVNLFLLPWRKEIKSLKTFTGNFVYYVQSVLPEELVTRLLEEIGYVPTNSTEFSLVKRLNEEDAEQAAFELFLARIGCEELLEMAVDIRDSDLVDMLQKRSQKHWYPERNLAKKHQSTQRKGCVIPRGRNEIEGCLAHQSGYWTHEKPVDGSESTELRSEFVLRCLPAEPQPATSKPTPETNSNQRSQGDAFSTSDAKSSDSEEFLIKYSDIIIGQKPSSSRISLLRHLLIIPRLQDSLGQGWAHSGH</sequence>
<dbReference type="AlphaFoldDB" id="A0A9Q0XEQ0"/>
<dbReference type="PANTHER" id="PTHR15326:SF9">
    <property type="entry name" value="SPERMATOGENESIS-ASSOCIATED PROTEIN 2"/>
    <property type="match status" value="1"/>
</dbReference>
<organism evidence="4 5">
    <name type="scientific">Phrynocephalus forsythii</name>
    <dbReference type="NCBI Taxonomy" id="171643"/>
    <lineage>
        <taxon>Eukaryota</taxon>
        <taxon>Metazoa</taxon>
        <taxon>Chordata</taxon>
        <taxon>Craniata</taxon>
        <taxon>Vertebrata</taxon>
        <taxon>Euteleostomi</taxon>
        <taxon>Lepidosauria</taxon>
        <taxon>Squamata</taxon>
        <taxon>Bifurcata</taxon>
        <taxon>Unidentata</taxon>
        <taxon>Episquamata</taxon>
        <taxon>Toxicofera</taxon>
        <taxon>Iguania</taxon>
        <taxon>Acrodonta</taxon>
        <taxon>Agamidae</taxon>
        <taxon>Agaminae</taxon>
        <taxon>Phrynocephalus</taxon>
    </lineage>
</organism>
<evidence type="ECO:0000313" key="4">
    <source>
        <dbReference type="EMBL" id="KAJ7311975.1"/>
    </source>
</evidence>
<dbReference type="Proteomes" id="UP001142489">
    <property type="component" value="Unassembled WGS sequence"/>
</dbReference>
<keyword evidence="5" id="KW-1185">Reference proteome</keyword>
<dbReference type="EMBL" id="JAPFRF010000013">
    <property type="protein sequence ID" value="KAJ7311975.1"/>
    <property type="molecule type" value="Genomic_DNA"/>
</dbReference>
<dbReference type="OrthoDB" id="9837000at2759"/>
<name>A0A9Q0XEQ0_9SAUR</name>
<dbReference type="InterPro" id="IPR048839">
    <property type="entry name" value="SPATA2_PUB-like"/>
</dbReference>
<proteinExistence type="inferred from homology"/>
<feature type="region of interest" description="Disordered" evidence="2">
    <location>
        <begin position="272"/>
        <end position="300"/>
    </location>
</feature>
<evidence type="ECO:0000313" key="5">
    <source>
        <dbReference type="Proteomes" id="UP001142489"/>
    </source>
</evidence>
<dbReference type="Pfam" id="PF21388">
    <property type="entry name" value="SPATA2_PUB-like"/>
    <property type="match status" value="1"/>
</dbReference>
<feature type="domain" description="Spermatogenesis-associated protein 2 PUB-like" evidence="3">
    <location>
        <begin position="89"/>
        <end position="199"/>
    </location>
</feature>
<comment type="caution">
    <text evidence="4">The sequence shown here is derived from an EMBL/GenBank/DDBJ whole genome shotgun (WGS) entry which is preliminary data.</text>
</comment>
<protein>
    <recommendedName>
        <fullName evidence="3">Spermatogenesis-associated protein 2 PUB-like domain-containing protein</fullName>
    </recommendedName>
</protein>
<feature type="compositionally biased region" description="Polar residues" evidence="2">
    <location>
        <begin position="275"/>
        <end position="300"/>
    </location>
</feature>